<organism evidence="1 2">
    <name type="scientific">Carnegiea gigantea</name>
    <dbReference type="NCBI Taxonomy" id="171969"/>
    <lineage>
        <taxon>Eukaryota</taxon>
        <taxon>Viridiplantae</taxon>
        <taxon>Streptophyta</taxon>
        <taxon>Embryophyta</taxon>
        <taxon>Tracheophyta</taxon>
        <taxon>Spermatophyta</taxon>
        <taxon>Magnoliopsida</taxon>
        <taxon>eudicotyledons</taxon>
        <taxon>Gunneridae</taxon>
        <taxon>Pentapetalae</taxon>
        <taxon>Caryophyllales</taxon>
        <taxon>Cactineae</taxon>
        <taxon>Cactaceae</taxon>
        <taxon>Cactoideae</taxon>
        <taxon>Echinocereeae</taxon>
        <taxon>Carnegiea</taxon>
    </lineage>
</organism>
<accession>A0A9Q1Q7Y4</accession>
<gene>
    <name evidence="1" type="ORF">Cgig2_019226</name>
</gene>
<dbReference type="Proteomes" id="UP001153076">
    <property type="component" value="Unassembled WGS sequence"/>
</dbReference>
<proteinExistence type="predicted"/>
<reference evidence="1" key="1">
    <citation type="submission" date="2022-04" db="EMBL/GenBank/DDBJ databases">
        <title>Carnegiea gigantea Genome sequencing and assembly v2.</title>
        <authorList>
            <person name="Copetti D."/>
            <person name="Sanderson M.J."/>
            <person name="Burquez A."/>
            <person name="Wojciechowski M.F."/>
        </authorList>
    </citation>
    <scope>NUCLEOTIDE SEQUENCE</scope>
    <source>
        <strain evidence="1">SGP5-SGP5p</strain>
        <tissue evidence="1">Aerial part</tissue>
    </source>
</reference>
<sequence length="208" mass="22925">MVVHYAIEMMGMAVNILVKVSMEARSGEGEAYEALVVGDEVVARIAMGIGVTLGWRGGGASGYLPSWPLPDDYQDLCPDFILSDAEEDAYDFLLPEMVQAVFYVMVVNDALERDVLSRDLVEDLKLALVGLRWCTFVAWLQRNKNSLLRANCLGLSLQTLPLNLQRGLFSSSTVIFNLCLHPPVILAGTQADKDKDHRSFENPPIAHG</sequence>
<protein>
    <submittedName>
        <fullName evidence="1">Uncharacterized protein</fullName>
    </submittedName>
</protein>
<evidence type="ECO:0000313" key="2">
    <source>
        <dbReference type="Proteomes" id="UP001153076"/>
    </source>
</evidence>
<dbReference type="AlphaFoldDB" id="A0A9Q1Q7Y4"/>
<evidence type="ECO:0000313" key="1">
    <source>
        <dbReference type="EMBL" id="KAJ8432297.1"/>
    </source>
</evidence>
<keyword evidence="2" id="KW-1185">Reference proteome</keyword>
<comment type="caution">
    <text evidence="1">The sequence shown here is derived from an EMBL/GenBank/DDBJ whole genome shotgun (WGS) entry which is preliminary data.</text>
</comment>
<name>A0A9Q1Q7Y4_9CARY</name>
<dbReference type="EMBL" id="JAKOGI010000618">
    <property type="protein sequence ID" value="KAJ8432297.1"/>
    <property type="molecule type" value="Genomic_DNA"/>
</dbReference>